<feature type="compositionally biased region" description="Basic residues" evidence="2">
    <location>
        <begin position="92"/>
        <end position="101"/>
    </location>
</feature>
<dbReference type="OrthoDB" id="5767285at2759"/>
<feature type="region of interest" description="Disordered" evidence="2">
    <location>
        <begin position="537"/>
        <end position="561"/>
    </location>
</feature>
<feature type="coiled-coil region" evidence="1">
    <location>
        <begin position="841"/>
        <end position="949"/>
    </location>
</feature>
<feature type="compositionally biased region" description="Low complexity" evidence="2">
    <location>
        <begin position="191"/>
        <end position="204"/>
    </location>
</feature>
<feature type="compositionally biased region" description="Polar residues" evidence="2">
    <location>
        <begin position="108"/>
        <end position="133"/>
    </location>
</feature>
<feature type="region of interest" description="Disordered" evidence="2">
    <location>
        <begin position="1294"/>
        <end position="1321"/>
    </location>
</feature>
<evidence type="ECO:0000313" key="3">
    <source>
        <dbReference type="EMBL" id="KAJ1919378.1"/>
    </source>
</evidence>
<feature type="compositionally biased region" description="Low complexity" evidence="2">
    <location>
        <begin position="140"/>
        <end position="154"/>
    </location>
</feature>
<keyword evidence="1" id="KW-0175">Coiled coil</keyword>
<feature type="coiled-coil region" evidence="1">
    <location>
        <begin position="773"/>
        <end position="807"/>
    </location>
</feature>
<sequence>MPPTYEQTILEALDRWRQARRYSFVHIASLRTCFQLLREEEGLPLSRGWIKRLSNALHRMTEDGKLEVREGSYSYRLSPRVVQLLRNEKGRQQRPAKRQRVTRGGVTLRQSKTAPTSTDLFTPAPSRQRSSLNGRPDGYPTPATPVTPATAAPAVDDDPMSPPDTRHRTPRDRLVYQRVAQLATPKRRHNTPAATPATPGVPGTPTAAVNTAEAASPVDRFIRSRPLARRHTRSSWAPIERSGPQLQAQQLQIERAEEERRIALQDKERTERFARRNIEQLQSDVEAEKAAHAQRQADLEAEVNRLRDRLTNVNTRLQRAEAEAEAATAAIAQSSPRETREDLERLLDEAMDRVQDHRRGATPSSPFEGGDHGDTMFLDDHFDFRQDEGDDREHPHVPASSSGRTTLTPTSESNLDHPAPGTSGFLHRRRRRRSSDSAISLHMEDEDADEATLDLMGTFDDTFIHKDRGEGAHSRRHARLSLTSNALTLTPPATHPMSDPGCELPMSPLPLLDRGTSPTTHEPSNAATSLADLLSPTSSAHHLTPDTPVLPTGATDDRAAREAAEAFVRRIHAEAERARASLTIHENSDGLALDSAEGQCTDSGAPAQAALRDLETHHLRQLGLLESVVHELFPPVALGDSQHLFREGRVTFLHRAADLFDHLARARRSALASCQEAFASAPPAHPEPEPKVRYLVPSHEAEGTVLPVAPPRSAVQKMWQLLTGSTKAGSAAAEAPAPFSPSTSVGTATTLLGPGGEDWDLAIQALETMVRLRSLAERRVEDLLTQLETAQTREDDLNERTAELQDALAKAATAHAQALEAQTNSAHAVLSDAQEAAQLRHERDLRDLAALEDRLTQARRAHLDALEQRDTLQRELIGQCNEYESEIAGLRTELTKAHDRIREVEAQLATRTEELTTSTRENSELRRKLSEAQIHVEGLERDLDEQRALVAARAADLAAERTRHAEERRTWTEQTRYHTERMAELESELKSLHLALARATDGQRDTQVQSEVTSADLTRQIIHLRTEIVRINEERATLTQGHQDQILSLHRELAAGRTQSLNQAHELDSLRATVEDLTRQLETAGRTAGQRQKAFVAEMRRVDAEMERLQASRRALLDSLEADDDGDGENLVVGAAEPTAATDAPSPPPATTTDKAAWEATALARAEREIATLTEQRRDLQRAHRTAAEMWASERDDFLDELSLLRCQARTLECADLARRHWPHLVDDNEHINLDEHVTATVAELEDELASLDASMRRHRDHLSRARQELVATHQEIQTIGLAWQQQVRDFTSQREDMESELALHQDEQTAPDADDEGRRQGDLVPLDEQVYDALTRLEANHAEAHTTHQVNAENRDAQLTELRGTIATLETSYQALTARAHEITTHLRHALAPPPSSLTRPMSSTAAARQDPASNDDPLLYRDYVRLQAHCQALEEQVKRCTRIAHTLSEDYVQLESEAARADQYHPATP</sequence>
<organism evidence="3 4">
    <name type="scientific">Tieghemiomyces parasiticus</name>
    <dbReference type="NCBI Taxonomy" id="78921"/>
    <lineage>
        <taxon>Eukaryota</taxon>
        <taxon>Fungi</taxon>
        <taxon>Fungi incertae sedis</taxon>
        <taxon>Zoopagomycota</taxon>
        <taxon>Kickxellomycotina</taxon>
        <taxon>Dimargaritomycetes</taxon>
        <taxon>Dimargaritales</taxon>
        <taxon>Dimargaritaceae</taxon>
        <taxon>Tieghemiomyces</taxon>
    </lineage>
</organism>
<protein>
    <submittedName>
        <fullName evidence="3">Uncharacterized protein</fullName>
    </submittedName>
</protein>
<feature type="compositionally biased region" description="Basic and acidic residues" evidence="2">
    <location>
        <begin position="1294"/>
        <end position="1308"/>
    </location>
</feature>
<proteinExistence type="predicted"/>
<name>A0A9W8A566_9FUNG</name>
<evidence type="ECO:0000256" key="1">
    <source>
        <dbReference type="SAM" id="Coils"/>
    </source>
</evidence>
<feature type="compositionally biased region" description="Polar residues" evidence="2">
    <location>
        <begin position="1398"/>
        <end position="1408"/>
    </location>
</feature>
<dbReference type="PANTHER" id="PTHR43049:SF1">
    <property type="entry name" value="EARLY ENDOSOME ANTIGEN"/>
    <property type="match status" value="1"/>
</dbReference>
<feature type="compositionally biased region" description="Basic and acidic residues" evidence="2">
    <location>
        <begin position="164"/>
        <end position="175"/>
    </location>
</feature>
<comment type="caution">
    <text evidence="3">The sequence shown here is derived from an EMBL/GenBank/DDBJ whole genome shotgun (WGS) entry which is preliminary data.</text>
</comment>
<feature type="compositionally biased region" description="Basic and acidic residues" evidence="2">
    <location>
        <begin position="369"/>
        <end position="396"/>
    </location>
</feature>
<feature type="coiled-coil region" evidence="1">
    <location>
        <begin position="1067"/>
        <end position="1119"/>
    </location>
</feature>
<reference evidence="3" key="1">
    <citation type="submission" date="2022-07" db="EMBL/GenBank/DDBJ databases">
        <title>Phylogenomic reconstructions and comparative analyses of Kickxellomycotina fungi.</title>
        <authorList>
            <person name="Reynolds N.K."/>
            <person name="Stajich J.E."/>
            <person name="Barry K."/>
            <person name="Grigoriev I.V."/>
            <person name="Crous P."/>
            <person name="Smith M.E."/>
        </authorList>
    </citation>
    <scope>NUCLEOTIDE SEQUENCE</scope>
    <source>
        <strain evidence="3">RSA 861</strain>
    </source>
</reference>
<feature type="compositionally biased region" description="Polar residues" evidence="2">
    <location>
        <begin position="399"/>
        <end position="413"/>
    </location>
</feature>
<evidence type="ECO:0000256" key="2">
    <source>
        <dbReference type="SAM" id="MobiDB-lite"/>
    </source>
</evidence>
<gene>
    <name evidence="3" type="ORF">IWQ60_007260</name>
</gene>
<feature type="region of interest" description="Disordered" evidence="2">
    <location>
        <begin position="86"/>
        <end position="204"/>
    </location>
</feature>
<keyword evidence="4" id="KW-1185">Reference proteome</keyword>
<feature type="region of interest" description="Disordered" evidence="2">
    <location>
        <begin position="353"/>
        <end position="444"/>
    </location>
</feature>
<accession>A0A9W8A566</accession>
<feature type="region of interest" description="Disordered" evidence="2">
    <location>
        <begin position="1391"/>
        <end position="1418"/>
    </location>
</feature>
<evidence type="ECO:0000313" key="4">
    <source>
        <dbReference type="Proteomes" id="UP001150569"/>
    </source>
</evidence>
<dbReference type="EMBL" id="JANBPT010000474">
    <property type="protein sequence ID" value="KAJ1919378.1"/>
    <property type="molecule type" value="Genomic_DNA"/>
</dbReference>
<dbReference type="Proteomes" id="UP001150569">
    <property type="component" value="Unassembled WGS sequence"/>
</dbReference>
<dbReference type="PANTHER" id="PTHR43049">
    <property type="entry name" value="EARLY ENDOSOME ANTIGEN"/>
    <property type="match status" value="1"/>
</dbReference>